<comment type="caution">
    <text evidence="5">The sequence shown here is derived from an EMBL/GenBank/DDBJ whole genome shotgun (WGS) entry which is preliminary data.</text>
</comment>
<feature type="domain" description="GGDEF" evidence="4">
    <location>
        <begin position="169"/>
        <end position="302"/>
    </location>
</feature>
<keyword evidence="6" id="KW-1185">Reference proteome</keyword>
<dbReference type="InterPro" id="IPR035965">
    <property type="entry name" value="PAS-like_dom_sf"/>
</dbReference>
<dbReference type="InterPro" id="IPR013767">
    <property type="entry name" value="PAS_fold"/>
</dbReference>
<dbReference type="InterPro" id="IPR043128">
    <property type="entry name" value="Rev_trsase/Diguanyl_cyclase"/>
</dbReference>
<dbReference type="InterPro" id="IPR000014">
    <property type="entry name" value="PAS"/>
</dbReference>
<dbReference type="CDD" id="cd01948">
    <property type="entry name" value="EAL"/>
    <property type="match status" value="1"/>
</dbReference>
<evidence type="ECO:0000259" key="2">
    <source>
        <dbReference type="PROSITE" id="PS50113"/>
    </source>
</evidence>
<dbReference type="InterPro" id="IPR052155">
    <property type="entry name" value="Biofilm_reg_signaling"/>
</dbReference>
<dbReference type="PANTHER" id="PTHR44757">
    <property type="entry name" value="DIGUANYLATE CYCLASE DGCP"/>
    <property type="match status" value="1"/>
</dbReference>
<dbReference type="EMBL" id="JAVDXO010000013">
    <property type="protein sequence ID" value="MDR7308669.1"/>
    <property type="molecule type" value="Genomic_DNA"/>
</dbReference>
<name>A0ABU1ZSZ8_9BURK</name>
<dbReference type="NCBIfam" id="TIGR00254">
    <property type="entry name" value="GGDEF"/>
    <property type="match status" value="1"/>
</dbReference>
<dbReference type="PROSITE" id="PS50883">
    <property type="entry name" value="EAL"/>
    <property type="match status" value="1"/>
</dbReference>
<dbReference type="Gene3D" id="3.30.450.20">
    <property type="entry name" value="PAS domain"/>
    <property type="match status" value="1"/>
</dbReference>
<dbReference type="PROSITE" id="PS50887">
    <property type="entry name" value="GGDEF"/>
    <property type="match status" value="1"/>
</dbReference>
<dbReference type="SUPFAM" id="SSF141868">
    <property type="entry name" value="EAL domain-like"/>
    <property type="match status" value="1"/>
</dbReference>
<reference evidence="5 6" key="1">
    <citation type="submission" date="2023-07" db="EMBL/GenBank/DDBJ databases">
        <title>Sorghum-associated microbial communities from plants grown in Nebraska, USA.</title>
        <authorList>
            <person name="Schachtman D."/>
        </authorList>
    </citation>
    <scope>NUCLEOTIDE SEQUENCE [LARGE SCALE GENOMIC DNA]</scope>
    <source>
        <strain evidence="5 6">BE308</strain>
    </source>
</reference>
<dbReference type="RefSeq" id="WP_310346310.1">
    <property type="nucleotide sequence ID" value="NZ_JAVDXO010000013.1"/>
</dbReference>
<evidence type="ECO:0000259" key="3">
    <source>
        <dbReference type="PROSITE" id="PS50883"/>
    </source>
</evidence>
<sequence length="569" mass="63223">MGHSLTQSAWADMSARGRLFTDVFEFSSDPLVVVDLRGTIIEANAAMAKMTGVSCAQLLGSEFVLYFSQPELVLQILQRVLLEREVRDNAWKVVNANGGVTDIVCNATQFCDATGDVRGIFFVLRDATDLRQYESQMLFQASYDALTALPNRRLFCEQLERAIALRRDQVLGILFIDLDNFKDINDTLGHAVGDEVLKAVAWQLMSSMGASDTAARMGADGFSVLIGDGGSQPAISQRVKALLSDIARPRVIEGHEIIVSCSIGVTIYSSNQGDSHALLRNAEAAMYRAKDAGRNRAQWFTPEMDSAIQRRVDLSSRLRSALKKAEFTLHFQPRVSLGHGKVTGVEALIRWCAQDVGQISPADFIPIAERNGMILPIGEWVLFEACRHARQWQDEGNVAVNVAVNLSARQLRDTDIFKLVVRVLEETGLPAHLLELELTESMLVHDAARVLQALEALKEIGVRLSIDDFGTGYSSLSYLKTFPLDYLKIDRSFVVDLPDDLNDGAIVRAIIDMAHTLGMKVIAEGVETRAQLDFLLAHDCDEMQGYYFSKPLPQDELKELLRRKRKLDF</sequence>
<dbReference type="PROSITE" id="PS50113">
    <property type="entry name" value="PAC"/>
    <property type="match status" value="1"/>
</dbReference>
<organism evidence="5 6">
    <name type="scientific">Rhodoferax saidenbachensis</name>
    <dbReference type="NCBI Taxonomy" id="1484693"/>
    <lineage>
        <taxon>Bacteria</taxon>
        <taxon>Pseudomonadati</taxon>
        <taxon>Pseudomonadota</taxon>
        <taxon>Betaproteobacteria</taxon>
        <taxon>Burkholderiales</taxon>
        <taxon>Comamonadaceae</taxon>
        <taxon>Rhodoferax</taxon>
    </lineage>
</organism>
<feature type="domain" description="EAL" evidence="3">
    <location>
        <begin position="311"/>
        <end position="565"/>
    </location>
</feature>
<dbReference type="Pfam" id="PF00989">
    <property type="entry name" value="PAS"/>
    <property type="match status" value="1"/>
</dbReference>
<feature type="domain" description="PAS" evidence="1">
    <location>
        <begin position="16"/>
        <end position="89"/>
    </location>
</feature>
<dbReference type="NCBIfam" id="TIGR00229">
    <property type="entry name" value="sensory_box"/>
    <property type="match status" value="1"/>
</dbReference>
<dbReference type="InterPro" id="IPR000160">
    <property type="entry name" value="GGDEF_dom"/>
</dbReference>
<dbReference type="SMART" id="SM00091">
    <property type="entry name" value="PAS"/>
    <property type="match status" value="1"/>
</dbReference>
<dbReference type="SUPFAM" id="SSF55785">
    <property type="entry name" value="PYP-like sensor domain (PAS domain)"/>
    <property type="match status" value="1"/>
</dbReference>
<dbReference type="PANTHER" id="PTHR44757:SF2">
    <property type="entry name" value="BIOFILM ARCHITECTURE MAINTENANCE PROTEIN MBAA"/>
    <property type="match status" value="1"/>
</dbReference>
<dbReference type="InterPro" id="IPR001633">
    <property type="entry name" value="EAL_dom"/>
</dbReference>
<evidence type="ECO:0000313" key="6">
    <source>
        <dbReference type="Proteomes" id="UP001268089"/>
    </source>
</evidence>
<gene>
    <name evidence="5" type="ORF">J2X15_003990</name>
</gene>
<dbReference type="CDD" id="cd00130">
    <property type="entry name" value="PAS"/>
    <property type="match status" value="1"/>
</dbReference>
<dbReference type="Gene3D" id="3.30.70.270">
    <property type="match status" value="1"/>
</dbReference>
<dbReference type="SMART" id="SM00267">
    <property type="entry name" value="GGDEF"/>
    <property type="match status" value="1"/>
</dbReference>
<dbReference type="Pfam" id="PF00990">
    <property type="entry name" value="GGDEF"/>
    <property type="match status" value="1"/>
</dbReference>
<dbReference type="SUPFAM" id="SSF55073">
    <property type="entry name" value="Nucleotide cyclase"/>
    <property type="match status" value="1"/>
</dbReference>
<protein>
    <submittedName>
        <fullName evidence="5">Diguanylate cyclase (GGDEF)-like protein/PAS domain S-box-containing protein</fullName>
    </submittedName>
</protein>
<dbReference type="InterPro" id="IPR035919">
    <property type="entry name" value="EAL_sf"/>
</dbReference>
<feature type="domain" description="PAC" evidence="2">
    <location>
        <begin position="87"/>
        <end position="139"/>
    </location>
</feature>
<dbReference type="InterPro" id="IPR029787">
    <property type="entry name" value="Nucleotide_cyclase"/>
</dbReference>
<evidence type="ECO:0000259" key="4">
    <source>
        <dbReference type="PROSITE" id="PS50887"/>
    </source>
</evidence>
<dbReference type="PROSITE" id="PS50112">
    <property type="entry name" value="PAS"/>
    <property type="match status" value="1"/>
</dbReference>
<dbReference type="CDD" id="cd01949">
    <property type="entry name" value="GGDEF"/>
    <property type="match status" value="1"/>
</dbReference>
<accession>A0ABU1ZSZ8</accession>
<dbReference type="Pfam" id="PF00563">
    <property type="entry name" value="EAL"/>
    <property type="match status" value="1"/>
</dbReference>
<dbReference type="SMART" id="SM00052">
    <property type="entry name" value="EAL"/>
    <property type="match status" value="1"/>
</dbReference>
<dbReference type="InterPro" id="IPR000700">
    <property type="entry name" value="PAS-assoc_C"/>
</dbReference>
<evidence type="ECO:0000313" key="5">
    <source>
        <dbReference type="EMBL" id="MDR7308669.1"/>
    </source>
</evidence>
<dbReference type="Proteomes" id="UP001268089">
    <property type="component" value="Unassembled WGS sequence"/>
</dbReference>
<proteinExistence type="predicted"/>
<dbReference type="Gene3D" id="3.20.20.450">
    <property type="entry name" value="EAL domain"/>
    <property type="match status" value="1"/>
</dbReference>
<evidence type="ECO:0000259" key="1">
    <source>
        <dbReference type="PROSITE" id="PS50112"/>
    </source>
</evidence>